<name>A0A940NN76_9BACI</name>
<protein>
    <submittedName>
        <fullName evidence="1">DUF2624 domain-containing protein</fullName>
    </submittedName>
</protein>
<reference evidence="1" key="1">
    <citation type="submission" date="2021-04" db="EMBL/GenBank/DDBJ databases">
        <title>Genome seq and assembly of Bacillus sp.</title>
        <authorList>
            <person name="Chhetri G."/>
        </authorList>
    </citation>
    <scope>NUCLEOTIDE SEQUENCE</scope>
    <source>
        <strain evidence="1">RG28</strain>
    </source>
</reference>
<organism evidence="1 2">
    <name type="scientific">Gottfriedia endophytica</name>
    <dbReference type="NCBI Taxonomy" id="2820819"/>
    <lineage>
        <taxon>Bacteria</taxon>
        <taxon>Bacillati</taxon>
        <taxon>Bacillota</taxon>
        <taxon>Bacilli</taxon>
        <taxon>Bacillales</taxon>
        <taxon>Bacillaceae</taxon>
        <taxon>Gottfriedia</taxon>
    </lineage>
</organism>
<comment type="caution">
    <text evidence="1">The sequence shown here is derived from an EMBL/GenBank/DDBJ whole genome shotgun (WGS) entry which is preliminary data.</text>
</comment>
<dbReference type="AlphaFoldDB" id="A0A940NN76"/>
<evidence type="ECO:0000313" key="2">
    <source>
        <dbReference type="Proteomes" id="UP000682134"/>
    </source>
</evidence>
<dbReference type="EMBL" id="JAGIYQ010000002">
    <property type="protein sequence ID" value="MBP0724523.1"/>
    <property type="molecule type" value="Genomic_DNA"/>
</dbReference>
<accession>A0A940NN76</accession>
<dbReference type="RefSeq" id="WP_209403092.1">
    <property type="nucleotide sequence ID" value="NZ_JAGIYQ010000002.1"/>
</dbReference>
<keyword evidence="2" id="KW-1185">Reference proteome</keyword>
<evidence type="ECO:0000313" key="1">
    <source>
        <dbReference type="EMBL" id="MBP0724523.1"/>
    </source>
</evidence>
<proteinExistence type="predicted"/>
<dbReference type="Pfam" id="PF11116">
    <property type="entry name" value="DUF2624"/>
    <property type="match status" value="1"/>
</dbReference>
<dbReference type="Proteomes" id="UP000682134">
    <property type="component" value="Unassembled WGS sequence"/>
</dbReference>
<sequence length="83" mass="9533">MNLIQMMVNKKVNNITPQELLNFSHQYQVTLSLDQATKITALLRGQNINIYDDFQRGQLLNRIASVTSIQTAHQMNAIFQKLT</sequence>
<gene>
    <name evidence="1" type="ORF">J5Y03_04895</name>
</gene>
<dbReference type="InterPro" id="IPR020277">
    <property type="entry name" value="DUF2624"/>
</dbReference>